<dbReference type="Proteomes" id="UP000032233">
    <property type="component" value="Unassembled WGS sequence"/>
</dbReference>
<dbReference type="AlphaFoldDB" id="A0A0D2J2C3"/>
<dbReference type="PATRIC" id="fig|1429043.3.peg.4113"/>
<keyword evidence="1" id="KW-0413">Isomerase</keyword>
<protein>
    <submittedName>
        <fullName evidence="3">Methylmalonyl-CoA mutase</fullName>
    </submittedName>
</protein>
<evidence type="ECO:0000256" key="1">
    <source>
        <dbReference type="ARBA" id="ARBA00023235"/>
    </source>
</evidence>
<dbReference type="GO" id="GO:0004494">
    <property type="term" value="F:methylmalonyl-CoA mutase activity"/>
    <property type="evidence" value="ECO:0007669"/>
    <property type="project" value="InterPro"/>
</dbReference>
<gene>
    <name evidence="3" type="ORF">X474_19405</name>
</gene>
<evidence type="ECO:0000313" key="3">
    <source>
        <dbReference type="EMBL" id="KIX12369.1"/>
    </source>
</evidence>
<accession>A0A0D2J2C3</accession>
<evidence type="ECO:0000259" key="2">
    <source>
        <dbReference type="Pfam" id="PF01642"/>
    </source>
</evidence>
<proteinExistence type="predicted"/>
<comment type="caution">
    <text evidence="3">The sequence shown here is derived from an EMBL/GenBank/DDBJ whole genome shotgun (WGS) entry which is preliminary data.</text>
</comment>
<dbReference type="EMBL" id="AZAC01000033">
    <property type="protein sequence ID" value="KIX12369.1"/>
    <property type="molecule type" value="Genomic_DNA"/>
</dbReference>
<dbReference type="Pfam" id="PF01642">
    <property type="entry name" value="MM_CoA_mutase"/>
    <property type="match status" value="1"/>
</dbReference>
<dbReference type="PANTHER" id="PTHR48101">
    <property type="entry name" value="METHYLMALONYL-COA MUTASE, MITOCHONDRIAL-RELATED"/>
    <property type="match status" value="1"/>
</dbReference>
<dbReference type="InterPro" id="IPR006099">
    <property type="entry name" value="MeMalonylCoA_mutase_a/b_cat"/>
</dbReference>
<dbReference type="Gene3D" id="3.20.20.240">
    <property type="entry name" value="Methylmalonyl-CoA mutase"/>
    <property type="match status" value="1"/>
</dbReference>
<keyword evidence="4" id="KW-1185">Reference proteome</keyword>
<dbReference type="InterPro" id="IPR006098">
    <property type="entry name" value="MMCoA_mutase_a_cat"/>
</dbReference>
<organism evidence="3 4">
    <name type="scientific">Dethiosulfatarculus sandiegensis</name>
    <dbReference type="NCBI Taxonomy" id="1429043"/>
    <lineage>
        <taxon>Bacteria</taxon>
        <taxon>Pseudomonadati</taxon>
        <taxon>Thermodesulfobacteriota</taxon>
        <taxon>Desulfarculia</taxon>
        <taxon>Desulfarculales</taxon>
        <taxon>Desulfarculaceae</taxon>
        <taxon>Dethiosulfatarculus</taxon>
    </lineage>
</organism>
<evidence type="ECO:0000313" key="4">
    <source>
        <dbReference type="Proteomes" id="UP000032233"/>
    </source>
</evidence>
<name>A0A0D2J2C3_9BACT</name>
<dbReference type="RefSeq" id="WP_044350732.1">
    <property type="nucleotide sequence ID" value="NZ_AZAC01000033.1"/>
</dbReference>
<dbReference type="InterPro" id="IPR016176">
    <property type="entry name" value="Cbl-dep_enz_cat"/>
</dbReference>
<dbReference type="InParanoid" id="A0A0D2J2C3"/>
<dbReference type="GO" id="GO:0031419">
    <property type="term" value="F:cobalamin binding"/>
    <property type="evidence" value="ECO:0007669"/>
    <property type="project" value="InterPro"/>
</dbReference>
<sequence>MGVARYKKDAKDAILEVELASGIKVKPVYGPADLEQVGFDYARDLADPGEFPFTRALHPQGYRSRAWTTRQYSGFGTPEETNQRFKLLISHGQNGLNVAFDLPTQMGYDSDHEMAVGEVGRVGMAVDTLADFEVAFKGIDLTRIGAGLTINAVANIMLAMYQAMAVKQGIDPALISATPQNDILKEIIGRGAWIYPVRPAVDLTCDVIEYATAQGNLPRCNPVSVCGYHIRESGATPAQEIAFAFGIAFAYLDNVIARGYEPTQVAGRFSFNFNIFGNLWEQVAKFRSARKLWAGLLKERYGITNKKALFLRGLFGGGGYGLTKAQPMNNIMRGAYYALAAALGGAQTTALCSYDEAYTIPTPHSALLSLRTLELLMDEVGLRDTVDPLAGSYFIETLTKQMEEKILSEMEQVEKWGGMVAAVESGQVQRLVSRQAYEWEKDLASGERVKVGVNKYNDEGEGREDQEVLLHEYSEESAQKQAESLKRLRSFRSQSQVAKALKGLEKNLDQGKNIMPDLVECCLAYATVGEMAGVMRQVLGEMEEPSIF</sequence>
<dbReference type="NCBIfam" id="TIGR00641">
    <property type="entry name" value="acid_CoA_mut_N"/>
    <property type="match status" value="1"/>
</dbReference>
<dbReference type="OrthoDB" id="9762378at2"/>
<dbReference type="PANTHER" id="PTHR48101:SF1">
    <property type="entry name" value="METHYLMALONYL-COA MUTASE, LARGE SUBUNIT"/>
    <property type="match status" value="1"/>
</dbReference>
<dbReference type="STRING" id="1429043.X474_19405"/>
<dbReference type="SUPFAM" id="SSF51703">
    <property type="entry name" value="Cobalamin (vitamin B12)-dependent enzymes"/>
    <property type="match status" value="1"/>
</dbReference>
<reference evidence="3 4" key="1">
    <citation type="submission" date="2013-11" db="EMBL/GenBank/DDBJ databases">
        <title>Metagenomic analysis of a methanogenic consortium involved in long chain n-alkane degradation.</title>
        <authorList>
            <person name="Davidova I.A."/>
            <person name="Callaghan A.V."/>
            <person name="Wawrik B."/>
            <person name="Pruitt S."/>
            <person name="Marks C."/>
            <person name="Duncan K.E."/>
            <person name="Suflita J.M."/>
        </authorList>
    </citation>
    <scope>NUCLEOTIDE SEQUENCE [LARGE SCALE GENOMIC DNA]</scope>
    <source>
        <strain evidence="3 4">SPR</strain>
    </source>
</reference>
<feature type="domain" description="Methylmalonyl-CoA mutase alpha/beta chain catalytic" evidence="2">
    <location>
        <begin position="20"/>
        <end position="541"/>
    </location>
</feature>